<accession>A0ABY6LU28</accession>
<sequence>MYGNNNHVHSHSHPSEPIGERHSGLHQGRAVPTVGDLNISEESLSDIVSSSVEALAVLPDRTNLVDTAILFGAAHLPTRVASYGIRVDAARLDRDLSPSRLSERITRYWTLKYRAPDHRAILLQVGDSPEVRATPVSALLRSAPVVERVAALLKDTSRYIENTTPGELWRNWGKVKGNLVDDIKCLSTARVEDNYVTRASRFLCSRLEADYPSLPELGRALRVRHHSSEPTTVFDAQGNLIEGEPLRRLVFDTRSKRFASSTLRPENDETRFRLQSSACHKSKQLAETACPTSRLRGALPHSSRRSLICLVPKARGGLGLSAYRPIVLSTTVYRIVSAILHGRLRPHLPTIVPECQTYAVPGRCFSWNFGYVSDEVAIATRNKTLLAVISTDLLSAFDQMDRGFLILQLRSIDLPLAFMKCFELLYEGADATVRIEGNYTRPFKLRRELRQGCATSAALFFIFTGPLLRHLEIVLRRGNALTYADDILLLIREDWQFEVAKSIFDDIRQANSLVLASVLRHLHAYLPSDATIAKIQARLTRPVSVGGVGLLDIKSQLQPACFKGVQTARRVGSRNAYSWWVENGLWMAPMTSGAWLPPRRRRLLELWGQASSILSLNYCVVPTPTLLNLPLVGACRFLATPSLRAPSRLTRSTCDDSATLGTFCRRLMAENARSAYQERSLEEAVVLRGTATSFLRISTRTARWMLERPCLAAVPISRYLRRWGPVVDVPSTSLAFSSIRRCSFGGHAADIALQRALHALPHPGHPASSQPVCIACGSSDLSLAHRYWSCSAVRPLIREVFSIIGRPPDLQSWIFAVGLEDHSITISSVAKHAIYDFFVDRDCWGLADNLPPSSAATYIKTLENKLGKSCVGELGKASGQVLVGLERPEMAETIIEDGLMIKGALIKALPYQKKVEKITLSGLPFVIEDAEIIRTLRPYCQVVSIAPVVNSSGGYTWLDLKKTAFVLMNEGKKITDLPKKIIATTKGGSALAYLEYGFRCSKCYRMGHKRINCPRIIRKANTTQPSCIATCRLQPRLRLWLPRHRRPPCNLLKRPKLPRLSPPPGLRKPPPRQTSTSTEEEEVKQAIVSLPHRRLLLEKLNAEESLGLHLFNEKLIKGLGGSKLALYKRLSDIRKHYTILESAEDLYLGYCIFSSGVQVIGQRVLSPGKIVTIRGIKATFFYFQLSHVPDKHLQQLQAIAAATRHYIWILQGLGELLDRDNLVDAAAIFDTAHLPTRISSWGSRVDASRLYRVLSPSRLSNCVTRYWNLYHKNSDHRAVLLQIGEAAKYLETLLDEALGNIEDMQNAEIWRRWGQIEVHLASSIKSLHDLRNKDVDYISRTRKYVETKLEDVSINSDYPCLPDLGRALRLLCRGTSSTTFYDSAGIDDFLRGFTLRVTIEESDPLHRYGIGEEEIVAAVGRLPTGKAAGNRTDSPFDISWNSRKINILGTIVNPGVEISAQDQHLQELLERAIANLVLSTINYRLQAYLPSETTIARLQASILARPISVGGMGLLDVGTQLRLSFLKGVQTALRGGRNVHPWLAESGMWLSPASTPGIWLPPRRRRSLHLFEAAAEILELNHRILQPALLQTLRDPGGRNRGARDDHRLTAPNNPHRLPHAGAPSLAVLFITQLLGRWLPHDSIFISISWSSLRRCAFSGHNADVAVRLALHALPHPAHPASARESCIACGSETCHWSTATGPVGGSGQSSGRASPSFSGPLTYRAESSGMTWRTMLWPS</sequence>
<feature type="compositionally biased region" description="Pro residues" evidence="1">
    <location>
        <begin position="1060"/>
        <end position="1072"/>
    </location>
</feature>
<gene>
    <name evidence="3" type="ORF">LAZ67_X002738</name>
</gene>
<dbReference type="Pfam" id="PF00078">
    <property type="entry name" value="RVT_1"/>
    <property type="match status" value="1"/>
</dbReference>
<feature type="compositionally biased region" description="Basic and acidic residues" evidence="1">
    <location>
        <begin position="1596"/>
        <end position="1609"/>
    </location>
</feature>
<keyword evidence="4" id="KW-1185">Reference proteome</keyword>
<evidence type="ECO:0000313" key="3">
    <source>
        <dbReference type="EMBL" id="UYV84591.1"/>
    </source>
</evidence>
<dbReference type="PANTHER" id="PTHR19446">
    <property type="entry name" value="REVERSE TRANSCRIPTASES"/>
    <property type="match status" value="1"/>
</dbReference>
<reference evidence="3 4" key="1">
    <citation type="submission" date="2022-03" db="EMBL/GenBank/DDBJ databases">
        <title>A chromosomal length assembly of Cordylochernes scorpioides.</title>
        <authorList>
            <person name="Zeh D."/>
            <person name="Zeh J."/>
        </authorList>
    </citation>
    <scope>NUCLEOTIDE SEQUENCE [LARGE SCALE GENOMIC DNA]</scope>
    <source>
        <strain evidence="3">IN4F17</strain>
        <tissue evidence="3">Whole Body</tissue>
    </source>
</reference>
<protein>
    <recommendedName>
        <fullName evidence="2">Reverse transcriptase domain-containing protein</fullName>
    </recommendedName>
</protein>
<proteinExistence type="predicted"/>
<dbReference type="Proteomes" id="UP001235939">
    <property type="component" value="Chromosome X"/>
</dbReference>
<dbReference type="InterPro" id="IPR043502">
    <property type="entry name" value="DNA/RNA_pol_sf"/>
</dbReference>
<evidence type="ECO:0000313" key="4">
    <source>
        <dbReference type="Proteomes" id="UP001235939"/>
    </source>
</evidence>
<feature type="compositionally biased region" description="Polar residues" evidence="1">
    <location>
        <begin position="1710"/>
        <end position="1720"/>
    </location>
</feature>
<feature type="region of interest" description="Disordered" evidence="1">
    <location>
        <begin position="1595"/>
        <end position="1617"/>
    </location>
</feature>
<feature type="region of interest" description="Disordered" evidence="1">
    <location>
        <begin position="1701"/>
        <end position="1721"/>
    </location>
</feature>
<feature type="domain" description="Reverse transcriptase" evidence="2">
    <location>
        <begin position="292"/>
        <end position="550"/>
    </location>
</feature>
<name>A0ABY6LU28_9ARAC</name>
<feature type="region of interest" description="Disordered" evidence="1">
    <location>
        <begin position="1051"/>
        <end position="1083"/>
    </location>
</feature>
<evidence type="ECO:0000259" key="2">
    <source>
        <dbReference type="PROSITE" id="PS50878"/>
    </source>
</evidence>
<dbReference type="EMBL" id="CP092886">
    <property type="protein sequence ID" value="UYV84591.1"/>
    <property type="molecule type" value="Genomic_DNA"/>
</dbReference>
<dbReference type="PROSITE" id="PS50878">
    <property type="entry name" value="RT_POL"/>
    <property type="match status" value="1"/>
</dbReference>
<dbReference type="InterPro" id="IPR000477">
    <property type="entry name" value="RT_dom"/>
</dbReference>
<dbReference type="SUPFAM" id="SSF56672">
    <property type="entry name" value="DNA/RNA polymerases"/>
    <property type="match status" value="1"/>
</dbReference>
<organism evidence="3 4">
    <name type="scientific">Cordylochernes scorpioides</name>
    <dbReference type="NCBI Taxonomy" id="51811"/>
    <lineage>
        <taxon>Eukaryota</taxon>
        <taxon>Metazoa</taxon>
        <taxon>Ecdysozoa</taxon>
        <taxon>Arthropoda</taxon>
        <taxon>Chelicerata</taxon>
        <taxon>Arachnida</taxon>
        <taxon>Pseudoscorpiones</taxon>
        <taxon>Cheliferoidea</taxon>
        <taxon>Chernetidae</taxon>
        <taxon>Cordylochernes</taxon>
    </lineage>
</organism>
<evidence type="ECO:0000256" key="1">
    <source>
        <dbReference type="SAM" id="MobiDB-lite"/>
    </source>
</evidence>
<feature type="region of interest" description="Disordered" evidence="1">
    <location>
        <begin position="1"/>
        <end position="26"/>
    </location>
</feature>